<proteinExistence type="predicted"/>
<dbReference type="EMBL" id="JBFOHK010000004">
    <property type="protein sequence ID" value="MEW9573013.1"/>
    <property type="molecule type" value="Genomic_DNA"/>
</dbReference>
<dbReference type="Gene3D" id="3.90.1340.10">
    <property type="entry name" value="Phage tail collar domain"/>
    <property type="match status" value="1"/>
</dbReference>
<dbReference type="RefSeq" id="WP_367855073.1">
    <property type="nucleotide sequence ID" value="NZ_JBFOHK010000004.1"/>
</dbReference>
<organism evidence="3 4">
    <name type="scientific">Rhodanobacter lycopersici</name>
    <dbReference type="NCBI Taxonomy" id="3162487"/>
    <lineage>
        <taxon>Bacteria</taxon>
        <taxon>Pseudomonadati</taxon>
        <taxon>Pseudomonadota</taxon>
        <taxon>Gammaproteobacteria</taxon>
        <taxon>Lysobacterales</taxon>
        <taxon>Rhodanobacteraceae</taxon>
        <taxon>Rhodanobacter</taxon>
    </lineage>
</organism>
<feature type="domain" description="Phage tail collar" evidence="2">
    <location>
        <begin position="7"/>
        <end position="61"/>
    </location>
</feature>
<accession>A0ABV3QGP6</accession>
<evidence type="ECO:0000313" key="3">
    <source>
        <dbReference type="EMBL" id="MEW9573013.1"/>
    </source>
</evidence>
<dbReference type="SUPFAM" id="SSF88874">
    <property type="entry name" value="Receptor-binding domain of short tail fibre protein gp12"/>
    <property type="match status" value="1"/>
</dbReference>
<reference evidence="3 4" key="1">
    <citation type="submission" date="2024-06" db="EMBL/GenBank/DDBJ databases">
        <authorList>
            <person name="Woo H."/>
        </authorList>
    </citation>
    <scope>NUCLEOTIDE SEQUENCE [LARGE SCALE GENOMIC DNA]</scope>
    <source>
        <strain evidence="3 4">Si-c</strain>
    </source>
</reference>
<feature type="region of interest" description="Disordered" evidence="1">
    <location>
        <begin position="99"/>
        <end position="154"/>
    </location>
</feature>
<name>A0ABV3QGP6_9GAMM</name>
<dbReference type="Proteomes" id="UP001556220">
    <property type="component" value="Unassembled WGS sequence"/>
</dbReference>
<dbReference type="InterPro" id="IPR011083">
    <property type="entry name" value="Phage_tail_collar_dom"/>
</dbReference>
<gene>
    <name evidence="3" type="ORF">ABQJ54_14745</name>
</gene>
<dbReference type="InterPro" id="IPR037053">
    <property type="entry name" value="Phage_tail_collar_dom_sf"/>
</dbReference>
<dbReference type="Pfam" id="PF07484">
    <property type="entry name" value="Collar"/>
    <property type="match status" value="1"/>
</dbReference>
<evidence type="ECO:0000256" key="1">
    <source>
        <dbReference type="SAM" id="MobiDB-lite"/>
    </source>
</evidence>
<evidence type="ECO:0000313" key="4">
    <source>
        <dbReference type="Proteomes" id="UP001556220"/>
    </source>
</evidence>
<evidence type="ECO:0000259" key="2">
    <source>
        <dbReference type="Pfam" id="PF07484"/>
    </source>
</evidence>
<protein>
    <submittedName>
        <fullName evidence="3">Phage tail protein</fullName>
    </submittedName>
</protein>
<keyword evidence="4" id="KW-1185">Reference proteome</keyword>
<sequence length="180" mass="18942">MSDSFTGEIQVYGFNFAPINWAQCSGALLPISQYTALFSLIGVVYGGNGTSNFQLPNLVGSAACSQGQGPGLSPRNLGEVFGENQVTLLSGQMPAHNHVFNSWNQPDATKRSNRPTNGSALVEPSQLQPFPRPGAAPNTTFSPSMATGYGQAGPLPHENRQPALAINFCICLNGIFPTSG</sequence>
<comment type="caution">
    <text evidence="3">The sequence shown here is derived from an EMBL/GenBank/DDBJ whole genome shotgun (WGS) entry which is preliminary data.</text>
</comment>